<dbReference type="Pfam" id="PF12680">
    <property type="entry name" value="SnoaL_2"/>
    <property type="match status" value="1"/>
</dbReference>
<evidence type="ECO:0000259" key="1">
    <source>
        <dbReference type="Pfam" id="PF12680"/>
    </source>
</evidence>
<evidence type="ECO:0000313" key="3">
    <source>
        <dbReference type="Proteomes" id="UP000598360"/>
    </source>
</evidence>
<organism evidence="2 3">
    <name type="scientific">Saccharopolyspora montiporae</name>
    <dbReference type="NCBI Taxonomy" id="2781240"/>
    <lineage>
        <taxon>Bacteria</taxon>
        <taxon>Bacillati</taxon>
        <taxon>Actinomycetota</taxon>
        <taxon>Actinomycetes</taxon>
        <taxon>Pseudonocardiales</taxon>
        <taxon>Pseudonocardiaceae</taxon>
        <taxon>Saccharopolyspora</taxon>
    </lineage>
</organism>
<accession>A0A929B909</accession>
<dbReference type="Proteomes" id="UP000598360">
    <property type="component" value="Unassembled WGS sequence"/>
</dbReference>
<evidence type="ECO:0000313" key="2">
    <source>
        <dbReference type="EMBL" id="MBE9375482.1"/>
    </source>
</evidence>
<feature type="domain" description="SnoaL-like" evidence="1">
    <location>
        <begin position="23"/>
        <end position="126"/>
    </location>
</feature>
<keyword evidence="3" id="KW-1185">Reference proteome</keyword>
<dbReference type="InterPro" id="IPR037401">
    <property type="entry name" value="SnoaL-like"/>
</dbReference>
<comment type="caution">
    <text evidence="2">The sequence shown here is derived from an EMBL/GenBank/DDBJ whole genome shotgun (WGS) entry which is preliminary data.</text>
</comment>
<name>A0A929B909_9PSEU</name>
<gene>
    <name evidence="2" type="ORF">IQ251_13600</name>
</gene>
<dbReference type="RefSeq" id="WP_193928927.1">
    <property type="nucleotide sequence ID" value="NZ_JADEYC010000021.1"/>
</dbReference>
<dbReference type="AlphaFoldDB" id="A0A929B909"/>
<dbReference type="SUPFAM" id="SSF54427">
    <property type="entry name" value="NTF2-like"/>
    <property type="match status" value="1"/>
</dbReference>
<sequence>MADEDGIFWSATEEPHPARDLSRASMRAVARGDKQAWVALFAEDGFVADPVGPSMFDPEGHGHHGRTAIAAFWDTAIAQAERIEFHIADSFAAGDESANVGLIRTFLGDGSCMDAEGVFVYRSAGGGLLHSMRAFWEVDRAMATLRQAD</sequence>
<protein>
    <submittedName>
        <fullName evidence="2">Nuclear transport factor 2 family protein</fullName>
    </submittedName>
</protein>
<dbReference type="EMBL" id="JADEYC010000021">
    <property type="protein sequence ID" value="MBE9375482.1"/>
    <property type="molecule type" value="Genomic_DNA"/>
</dbReference>
<reference evidence="2" key="1">
    <citation type="submission" date="2020-10" db="EMBL/GenBank/DDBJ databases">
        <title>Diversity and distribution of actinomycetes associated with coral in the coast of Hainan.</title>
        <authorList>
            <person name="Li F."/>
        </authorList>
    </citation>
    <scope>NUCLEOTIDE SEQUENCE</scope>
    <source>
        <strain evidence="2">HNM0983</strain>
    </source>
</reference>
<dbReference type="Gene3D" id="3.10.450.50">
    <property type="match status" value="1"/>
</dbReference>
<proteinExistence type="predicted"/>
<dbReference type="InterPro" id="IPR032710">
    <property type="entry name" value="NTF2-like_dom_sf"/>
</dbReference>